<keyword evidence="6 13" id="KW-0732">Signal</keyword>
<dbReference type="InterPro" id="IPR006127">
    <property type="entry name" value="ZnuA-like"/>
</dbReference>
<feature type="chain" id="PRO_5046122231" description="High-affinity zinc uptake system protein ZnuA" evidence="13">
    <location>
        <begin position="27"/>
        <end position="340"/>
    </location>
</feature>
<proteinExistence type="inferred from homology"/>
<dbReference type="EMBL" id="JAZHFV010000001">
    <property type="protein sequence ID" value="MEX4006065.1"/>
    <property type="molecule type" value="Genomic_DNA"/>
</dbReference>
<keyword evidence="11" id="KW-1015">Disulfide bond</keyword>
<evidence type="ECO:0000313" key="14">
    <source>
        <dbReference type="EMBL" id="MEX4006065.1"/>
    </source>
</evidence>
<evidence type="ECO:0000256" key="13">
    <source>
        <dbReference type="SAM" id="SignalP"/>
    </source>
</evidence>
<evidence type="ECO:0000256" key="7">
    <source>
        <dbReference type="ARBA" id="ARBA00022764"/>
    </source>
</evidence>
<evidence type="ECO:0000256" key="11">
    <source>
        <dbReference type="ARBA" id="ARBA00023157"/>
    </source>
</evidence>
<keyword evidence="9" id="KW-0864">Zinc transport</keyword>
<keyword evidence="4" id="KW-0813">Transport</keyword>
<evidence type="ECO:0000256" key="9">
    <source>
        <dbReference type="ARBA" id="ARBA00022906"/>
    </source>
</evidence>
<feature type="region of interest" description="Disordered" evidence="12">
    <location>
        <begin position="121"/>
        <end position="167"/>
    </location>
</feature>
<evidence type="ECO:0000313" key="15">
    <source>
        <dbReference type="Proteomes" id="UP001559025"/>
    </source>
</evidence>
<feature type="compositionally biased region" description="Basic and acidic residues" evidence="12">
    <location>
        <begin position="148"/>
        <end position="167"/>
    </location>
</feature>
<protein>
    <recommendedName>
        <fullName evidence="3">High-affinity zinc uptake system protein ZnuA</fullName>
    </recommendedName>
</protein>
<gene>
    <name evidence="14" type="primary">znuA</name>
    <name evidence="14" type="ORF">V1479_02045</name>
</gene>
<evidence type="ECO:0000256" key="12">
    <source>
        <dbReference type="SAM" id="MobiDB-lite"/>
    </source>
</evidence>
<evidence type="ECO:0000256" key="4">
    <source>
        <dbReference type="ARBA" id="ARBA00022448"/>
    </source>
</evidence>
<sequence length="340" mass="36196">MIRHKLRTLGFATASAAVLCGGPAWALDGVVASIKPVHSLVAAVMEGVGEPELLVKGAASPHAYALRPSEARALERAKVVFWVGEGMETFLAGPLETLGGNARVVELVKAHDLVELDFREGGPFEAHDHGDHEGHDHAHDDDDDEADHDGGDDHAHEGHGHEGHDHGAIDMHLWLDPSNAKAFVHEIEEALSAADPDNAATYEANADALNEKLDALIAETDAALAPVRGRGFVVFHDAYQYFENRFDIQAAGSITVSPDAIPGAQRLTDIRAKVAELGATCIFAEPQFEPRLISVVAEGTQARTGVLDPLGADLEDGPELYFELIRNLTTSLTTCLAGAS</sequence>
<feature type="compositionally biased region" description="Basic and acidic residues" evidence="12">
    <location>
        <begin position="121"/>
        <end position="140"/>
    </location>
</feature>
<feature type="signal peptide" evidence="13">
    <location>
        <begin position="1"/>
        <end position="26"/>
    </location>
</feature>
<dbReference type="NCBIfam" id="NF007091">
    <property type="entry name" value="PRK09545.1"/>
    <property type="match status" value="1"/>
</dbReference>
<keyword evidence="5" id="KW-0479">Metal-binding</keyword>
<dbReference type="SUPFAM" id="SSF53807">
    <property type="entry name" value="Helical backbone' metal receptor"/>
    <property type="match status" value="1"/>
</dbReference>
<evidence type="ECO:0000256" key="1">
    <source>
        <dbReference type="ARBA" id="ARBA00004418"/>
    </source>
</evidence>
<evidence type="ECO:0000256" key="3">
    <source>
        <dbReference type="ARBA" id="ARBA00015915"/>
    </source>
</evidence>
<dbReference type="Gene3D" id="3.40.50.1980">
    <property type="entry name" value="Nitrogenase molybdenum iron protein domain"/>
    <property type="match status" value="3"/>
</dbReference>
<evidence type="ECO:0000256" key="10">
    <source>
        <dbReference type="ARBA" id="ARBA00023065"/>
    </source>
</evidence>
<dbReference type="Proteomes" id="UP001559025">
    <property type="component" value="Unassembled WGS sequence"/>
</dbReference>
<comment type="similarity">
    <text evidence="2">Belongs to the bacterial solute-binding protein 9 family.</text>
</comment>
<name>A0ABV3WNC9_9HYPH</name>
<evidence type="ECO:0000256" key="5">
    <source>
        <dbReference type="ARBA" id="ARBA00022723"/>
    </source>
</evidence>
<comment type="subcellular location">
    <subcellularLocation>
        <location evidence="1">Periplasm</location>
    </subcellularLocation>
</comment>
<dbReference type="Pfam" id="PF01297">
    <property type="entry name" value="ZnuA"/>
    <property type="match status" value="1"/>
</dbReference>
<keyword evidence="7" id="KW-0574">Periplasm</keyword>
<dbReference type="InterPro" id="IPR050492">
    <property type="entry name" value="Bact_metal-bind_prot9"/>
</dbReference>
<evidence type="ECO:0000256" key="6">
    <source>
        <dbReference type="ARBA" id="ARBA00022729"/>
    </source>
</evidence>
<evidence type="ECO:0000256" key="2">
    <source>
        <dbReference type="ARBA" id="ARBA00011028"/>
    </source>
</evidence>
<comment type="caution">
    <text evidence="14">The sequence shown here is derived from an EMBL/GenBank/DDBJ whole genome shotgun (WGS) entry which is preliminary data.</text>
</comment>
<dbReference type="PANTHER" id="PTHR42953">
    <property type="entry name" value="HIGH-AFFINITY ZINC UPTAKE SYSTEM PROTEIN ZNUA-RELATED"/>
    <property type="match status" value="1"/>
</dbReference>
<keyword evidence="8" id="KW-0862">Zinc</keyword>
<accession>A0ABV3WNC9</accession>
<organism evidence="14 15">
    <name type="scientific">Neoaquamicrobium sediminum</name>
    <dbReference type="NCBI Taxonomy" id="1849104"/>
    <lineage>
        <taxon>Bacteria</taxon>
        <taxon>Pseudomonadati</taxon>
        <taxon>Pseudomonadota</taxon>
        <taxon>Alphaproteobacteria</taxon>
        <taxon>Hyphomicrobiales</taxon>
        <taxon>Phyllobacteriaceae</taxon>
        <taxon>Neoaquamicrobium</taxon>
    </lineage>
</organism>
<keyword evidence="15" id="KW-1185">Reference proteome</keyword>
<dbReference type="CDD" id="cd01019">
    <property type="entry name" value="ZnuA"/>
    <property type="match status" value="1"/>
</dbReference>
<reference evidence="14 15" key="1">
    <citation type="submission" date="2024-01" db="EMBL/GenBank/DDBJ databases">
        <title>New evidence supports the origin of RcGTA from prophage.</title>
        <authorList>
            <person name="Xu Y."/>
            <person name="Liu B."/>
            <person name="Chen F."/>
        </authorList>
    </citation>
    <scope>NUCLEOTIDE SEQUENCE [LARGE SCALE GENOMIC DNA]</scope>
    <source>
        <strain evidence="14 15">CBW1107-2</strain>
    </source>
</reference>
<dbReference type="PANTHER" id="PTHR42953:SF3">
    <property type="entry name" value="HIGH-AFFINITY ZINC UPTAKE SYSTEM PROTEIN ZNUA"/>
    <property type="match status" value="1"/>
</dbReference>
<keyword evidence="10" id="KW-0406">Ion transport</keyword>
<dbReference type="RefSeq" id="WP_368801438.1">
    <property type="nucleotide sequence ID" value="NZ_JAZHFV010000001.1"/>
</dbReference>
<evidence type="ECO:0000256" key="8">
    <source>
        <dbReference type="ARBA" id="ARBA00022833"/>
    </source>
</evidence>
<dbReference type="InterPro" id="IPR035520">
    <property type="entry name" value="ZnuA"/>
</dbReference>